<dbReference type="PANTHER" id="PTHR13218:SF8">
    <property type="entry name" value="TRANSCRIPTION INITIATION FACTOR TFIID SUBUNIT 11"/>
    <property type="match status" value="1"/>
</dbReference>
<proteinExistence type="inferred from homology"/>
<evidence type="ECO:0000256" key="1">
    <source>
        <dbReference type="ARBA" id="ARBA00004123"/>
    </source>
</evidence>
<keyword evidence="3" id="KW-0805">Transcription regulation</keyword>
<evidence type="ECO:0000313" key="10">
    <source>
        <dbReference type="EMBL" id="ONH65539.1"/>
    </source>
</evidence>
<feature type="coiled-coil region" evidence="6">
    <location>
        <begin position="184"/>
        <end position="211"/>
    </location>
</feature>
<keyword evidence="10" id="KW-0396">Initiation factor</keyword>
<evidence type="ECO:0000313" key="11">
    <source>
        <dbReference type="Proteomes" id="UP000189513"/>
    </source>
</evidence>
<dbReference type="Proteomes" id="UP000189513">
    <property type="component" value="Unassembled WGS sequence"/>
</dbReference>
<evidence type="ECO:0000256" key="5">
    <source>
        <dbReference type="ARBA" id="ARBA00023242"/>
    </source>
</evidence>
<dbReference type="SUPFAM" id="SSF47113">
    <property type="entry name" value="Histone-fold"/>
    <property type="match status" value="1"/>
</dbReference>
<evidence type="ECO:0000256" key="6">
    <source>
        <dbReference type="SAM" id="Coils"/>
    </source>
</evidence>
<accession>A0A061AXH5</accession>
<dbReference type="InterPro" id="IPR009072">
    <property type="entry name" value="Histone-fold"/>
</dbReference>
<feature type="compositionally biased region" description="Polar residues" evidence="7">
    <location>
        <begin position="15"/>
        <end position="24"/>
    </location>
</feature>
<evidence type="ECO:0000259" key="8">
    <source>
        <dbReference type="Pfam" id="PF04719"/>
    </source>
</evidence>
<dbReference type="InterPro" id="IPR006809">
    <property type="entry name" value="TAFII28_dom"/>
</dbReference>
<comment type="subcellular location">
    <subcellularLocation>
        <location evidence="1">Nucleus</location>
    </subcellularLocation>
</comment>
<dbReference type="GO" id="GO:0005669">
    <property type="term" value="C:transcription factor TFIID complex"/>
    <property type="evidence" value="ECO:0007669"/>
    <property type="project" value="InterPro"/>
</dbReference>
<keyword evidence="5" id="KW-0539">Nucleus</keyword>
<evidence type="ECO:0000256" key="4">
    <source>
        <dbReference type="ARBA" id="ARBA00023163"/>
    </source>
</evidence>
<dbReference type="GO" id="GO:0046982">
    <property type="term" value="F:protein heterodimerization activity"/>
    <property type="evidence" value="ECO:0007669"/>
    <property type="project" value="InterPro"/>
</dbReference>
<keyword evidence="11" id="KW-1185">Reference proteome</keyword>
<evidence type="ECO:0000256" key="3">
    <source>
        <dbReference type="ARBA" id="ARBA00023015"/>
    </source>
</evidence>
<organism evidence="9">
    <name type="scientific">Cyberlindnera fabianii</name>
    <name type="common">Yeast</name>
    <name type="synonym">Hansenula fabianii</name>
    <dbReference type="NCBI Taxonomy" id="36022"/>
    <lineage>
        <taxon>Eukaryota</taxon>
        <taxon>Fungi</taxon>
        <taxon>Dikarya</taxon>
        <taxon>Ascomycota</taxon>
        <taxon>Saccharomycotina</taxon>
        <taxon>Saccharomycetes</taxon>
        <taxon>Phaffomycetales</taxon>
        <taxon>Phaffomycetaceae</taxon>
        <taxon>Cyberlindnera</taxon>
    </lineage>
</organism>
<feature type="compositionally biased region" description="Basic and acidic residues" evidence="7">
    <location>
        <begin position="1"/>
        <end position="14"/>
    </location>
</feature>
<feature type="region of interest" description="Disordered" evidence="7">
    <location>
        <begin position="1"/>
        <end position="56"/>
    </location>
</feature>
<dbReference type="STRING" id="36022.A0A061AXH5"/>
<protein>
    <submittedName>
        <fullName evidence="9">CYFA0S03e02982g1_1</fullName>
    </submittedName>
    <submittedName>
        <fullName evidence="10">Transcription initiation factor TFIID subunit 11</fullName>
    </submittedName>
</protein>
<dbReference type="GO" id="GO:0016251">
    <property type="term" value="F:RNA polymerase II general transcription initiation factor activity"/>
    <property type="evidence" value="ECO:0007669"/>
    <property type="project" value="TreeGrafter"/>
</dbReference>
<sequence length="274" mass="31786">MSETTENKVEKHPTTEQTLSTTSKPVEENNESDLDLSDVPMDEHSLSDDSDNSDFEAALEDEESYILNKIFKSVHDLRASSDGVNDDEAEEPEEELDEEERLRLLMEHLDPVQMSRYEYFKRTGINRGSVKKLAYAVLNQSVSNNVAIIVSGVSKVFVGEIVEKARQVQERYNKADYLIKLKEKKELSVLLKKEQKLLKEAEQKQESVDTTPIISRIMTLKEEIKKMDLRNINEHAPLQPEHIREAWRLYQIENHSVPGHQWRQQGERDGMMFR</sequence>
<keyword evidence="6" id="KW-0175">Coiled coil</keyword>
<dbReference type="GO" id="GO:0003743">
    <property type="term" value="F:translation initiation factor activity"/>
    <property type="evidence" value="ECO:0007669"/>
    <property type="project" value="UniProtKB-KW"/>
</dbReference>
<reference evidence="11" key="2">
    <citation type="journal article" date="2017" name="Genome Announc.">
        <title>Genome sequences of Cyberlindnera fabianii 65, Pichia kudriavzevii 129, and Saccharomyces cerevisiae 131 isolated from fermented masau fruits in Zimbabwe.</title>
        <authorList>
            <person name="van Rijswijck I.M.H."/>
            <person name="Derks M.F.L."/>
            <person name="Abee T."/>
            <person name="de Ridder D."/>
            <person name="Smid E.J."/>
        </authorList>
    </citation>
    <scope>NUCLEOTIDE SEQUENCE [LARGE SCALE GENOMIC DNA]</scope>
    <source>
        <strain evidence="11">65</strain>
    </source>
</reference>
<dbReference type="OrthoDB" id="28335at2759"/>
<dbReference type="CDD" id="cd08048">
    <property type="entry name" value="HFD_TAF11"/>
    <property type="match status" value="1"/>
</dbReference>
<dbReference type="OMA" id="NINEHAP"/>
<comment type="similarity">
    <text evidence="2">Belongs to the TAF11 family.</text>
</comment>
<dbReference type="AlphaFoldDB" id="A0A061AXH5"/>
<dbReference type="InterPro" id="IPR045127">
    <property type="entry name" value="TAF11-like"/>
</dbReference>
<evidence type="ECO:0000256" key="2">
    <source>
        <dbReference type="ARBA" id="ARBA00009788"/>
    </source>
</evidence>
<evidence type="ECO:0000313" key="9">
    <source>
        <dbReference type="EMBL" id="CDR39407.1"/>
    </source>
</evidence>
<dbReference type="PANTHER" id="PTHR13218">
    <property type="entry name" value="TRANSCRIPTION INITIATION FACTOR TFIID SUBUNIT 11-RELATED"/>
    <property type="match status" value="1"/>
</dbReference>
<dbReference type="EMBL" id="LK052888">
    <property type="protein sequence ID" value="CDR39407.1"/>
    <property type="molecule type" value="Genomic_DNA"/>
</dbReference>
<name>A0A061AXH5_CYBFA</name>
<dbReference type="Pfam" id="PF04719">
    <property type="entry name" value="TAFII28"/>
    <property type="match status" value="1"/>
</dbReference>
<dbReference type="EMBL" id="MPUK01000010">
    <property type="protein sequence ID" value="ONH65539.1"/>
    <property type="molecule type" value="Genomic_DNA"/>
</dbReference>
<keyword evidence="10" id="KW-0648">Protein biosynthesis</keyword>
<reference evidence="9" key="1">
    <citation type="journal article" date="2014" name="Genome Announc.">
        <title>Genome sequence of the yeast Cyberlindnera fabianii (Hansenula fabianii).</title>
        <authorList>
            <person name="Freel K.C."/>
            <person name="Sarilar V."/>
            <person name="Neuveglise C."/>
            <person name="Devillers H."/>
            <person name="Friedrich A."/>
            <person name="Schacherer J."/>
        </authorList>
    </citation>
    <scope>NUCLEOTIDE SEQUENCE</scope>
    <source>
        <strain evidence="9">YJS4271</strain>
    </source>
</reference>
<reference evidence="10" key="3">
    <citation type="submission" date="2017-01" db="EMBL/GenBank/DDBJ databases">
        <authorList>
            <person name="Mah S.A."/>
            <person name="Swanson W.J."/>
            <person name="Moy G.W."/>
            <person name="Vacquier V.D."/>
        </authorList>
    </citation>
    <scope>NUCLEOTIDE SEQUENCE [LARGE SCALE GENOMIC DNA]</scope>
    <source>
        <strain evidence="10">65</strain>
    </source>
</reference>
<evidence type="ECO:0000256" key="7">
    <source>
        <dbReference type="SAM" id="MobiDB-lite"/>
    </source>
</evidence>
<feature type="domain" description="TAFII28-like protein" evidence="8">
    <location>
        <begin position="104"/>
        <end position="178"/>
    </location>
</feature>
<dbReference type="VEuPathDB" id="FungiDB:BON22_4481"/>
<dbReference type="GO" id="GO:0051123">
    <property type="term" value="P:RNA polymerase II preinitiation complex assembly"/>
    <property type="evidence" value="ECO:0007669"/>
    <property type="project" value="InterPro"/>
</dbReference>
<dbReference type="Gene3D" id="1.10.20.10">
    <property type="entry name" value="Histone, subunit A"/>
    <property type="match status" value="1"/>
</dbReference>
<keyword evidence="4" id="KW-0804">Transcription</keyword>
<gene>
    <name evidence="10" type="ORF">BON22_4481</name>
    <name evidence="9" type="ORF">CYFA0S_03e02982g</name>
</gene>